<reference evidence="7 8" key="1">
    <citation type="submission" date="2015-08" db="EMBL/GenBank/DDBJ databases">
        <title>Comparative genomics of the Campylobacter concisus group.</title>
        <authorList>
            <person name="Yee E."/>
            <person name="Chapman M.H."/>
            <person name="Huynh S."/>
            <person name="Bono J.L."/>
            <person name="On S.L."/>
            <person name="St Leger J."/>
            <person name="Foster G."/>
            <person name="Parker C.T."/>
            <person name="Miller W.G."/>
        </authorList>
    </citation>
    <scope>NUCLEOTIDE SEQUENCE [LARGE SCALE GENOMIC DNA]</scope>
    <source>
        <strain evidence="7 8">RM9337</strain>
    </source>
</reference>
<proteinExistence type="predicted"/>
<feature type="domain" description="GGDEF" evidence="5">
    <location>
        <begin position="871"/>
        <end position="1004"/>
    </location>
</feature>
<dbReference type="Pfam" id="PF00563">
    <property type="entry name" value="EAL"/>
    <property type="match status" value="1"/>
</dbReference>
<dbReference type="InterPro" id="IPR035965">
    <property type="entry name" value="PAS-like_dom_sf"/>
</dbReference>
<dbReference type="Pfam" id="PF00990">
    <property type="entry name" value="GGDEF"/>
    <property type="match status" value="1"/>
</dbReference>
<evidence type="ECO:0000313" key="9">
    <source>
        <dbReference type="Proteomes" id="UP001318760"/>
    </source>
</evidence>
<reference evidence="6 9" key="2">
    <citation type="submission" date="2020-10" db="EMBL/GenBank/DDBJ databases">
        <title>Campylobacter californiensis sp. nov. isolated from cattle and feral swine in California.</title>
        <authorList>
            <person name="Miller W.G."/>
        </authorList>
    </citation>
    <scope>NUCLEOTIDE SEQUENCE [LARGE SCALE GENOMIC DNA]</scope>
    <source>
        <strain evidence="6 9">RM12919</strain>
    </source>
</reference>
<accession>A0AAW3ZX27</accession>
<dbReference type="InterPro" id="IPR029787">
    <property type="entry name" value="Nucleotide_cyclase"/>
</dbReference>
<dbReference type="InterPro" id="IPR035919">
    <property type="entry name" value="EAL_sf"/>
</dbReference>
<dbReference type="Pfam" id="PF13426">
    <property type="entry name" value="PAS_9"/>
    <property type="match status" value="2"/>
</dbReference>
<gene>
    <name evidence="6" type="ORF">CCAL12919_03745</name>
    <name evidence="7" type="ORF">CCAL9337_03620</name>
</gene>
<dbReference type="SUPFAM" id="SSF141868">
    <property type="entry name" value="EAL domain-like"/>
    <property type="match status" value="1"/>
</dbReference>
<dbReference type="Gene3D" id="3.30.70.270">
    <property type="match status" value="1"/>
</dbReference>
<dbReference type="InterPro" id="IPR001633">
    <property type="entry name" value="EAL_dom"/>
</dbReference>
<dbReference type="SUPFAM" id="SSF55785">
    <property type="entry name" value="PYP-like sensor domain (PAS domain)"/>
    <property type="match status" value="3"/>
</dbReference>
<keyword evidence="1" id="KW-0812">Transmembrane</keyword>
<dbReference type="PROSITE" id="PS50113">
    <property type="entry name" value="PAC"/>
    <property type="match status" value="1"/>
</dbReference>
<name>A0AAW3ZX27_9BACT</name>
<dbReference type="SMART" id="SM00052">
    <property type="entry name" value="EAL"/>
    <property type="match status" value="1"/>
</dbReference>
<keyword evidence="1" id="KW-0472">Membrane</keyword>
<feature type="transmembrane region" description="Helical" evidence="1">
    <location>
        <begin position="18"/>
        <end position="38"/>
    </location>
</feature>
<dbReference type="CDD" id="cd01949">
    <property type="entry name" value="GGDEF"/>
    <property type="match status" value="1"/>
</dbReference>
<dbReference type="PANTHER" id="PTHR44757">
    <property type="entry name" value="DIGUANYLATE CYCLASE DGCP"/>
    <property type="match status" value="1"/>
</dbReference>
<dbReference type="InterPro" id="IPR000014">
    <property type="entry name" value="PAS"/>
</dbReference>
<evidence type="ECO:0000259" key="2">
    <source>
        <dbReference type="PROSITE" id="PS50112"/>
    </source>
</evidence>
<feature type="transmembrane region" description="Helical" evidence="1">
    <location>
        <begin position="257"/>
        <end position="279"/>
    </location>
</feature>
<evidence type="ECO:0000313" key="6">
    <source>
        <dbReference type="EMBL" id="MBE2986247.1"/>
    </source>
</evidence>
<dbReference type="Proteomes" id="UP001318760">
    <property type="component" value="Unassembled WGS sequence"/>
</dbReference>
<evidence type="ECO:0000256" key="1">
    <source>
        <dbReference type="SAM" id="Phobius"/>
    </source>
</evidence>
<dbReference type="InterPro" id="IPR000700">
    <property type="entry name" value="PAS-assoc_C"/>
</dbReference>
<dbReference type="Proteomes" id="UP000650616">
    <property type="component" value="Unassembled WGS sequence"/>
</dbReference>
<dbReference type="EMBL" id="JADBHS010000005">
    <property type="protein sequence ID" value="MBE2986247.1"/>
    <property type="molecule type" value="Genomic_DNA"/>
</dbReference>
<sequence length="1366" mass="157927">MQKSIVGKTSWQVIKKLYIENLLALVAFVALCFFLISFKDSNIARDLEKLNTDINFAINRNFRVIEDDLAMKAKILNSGLQKEYSLITDKTLREFYNAFYIIDEDANLLYKREFEDATPLKSFNIPWIQLPHFQYFSLSRRFYKDGALEAVYASYELNNGKKIIVQIDLKLLNLSLNNALSQSNDIAYVVDRNGNLLTSNFAQTYDKDRYDAYIKFGEEFGNTRGIFSLTQMRYETISYIEAYKIFVISRSTKHGEILYQAILLSISFISFIAFIFLWIKDIKYIRNDFLAPLGELVRFLSNKKNKLDTQNITGDILTINDGITDLYKELDEAKMALEAYKKRFGYVFEQSFLNIIVYDAYTGDIVNVSNKALDVYGYSMEEMLSLNIRDIVYSTFADMFYDRRSSIENLKPFKTKHLLKNGELRDMSVVVSNIEIDNQRLAFSVMRDITGVENESKINEILQKYIFVSPNMMMIADASEPFVIKQFTNNTNKILGIAEDKEFSFSFDVRNFITQESLMNFVSAIEVGIRLFTLNKNVSDSVRLNTGVITADGKKLFFKVYAKFILDDDNDISKIVYSFSDLTDEQQLQDRYELEIKKYKNVLWASSSVAWTYDAQSKEIQTSDEFAKMLGYNSKSDLGIIDIKRIRELAVDYVNDFESFFDEMKLEDGSYMSDIKFYARDRSVVWINMRGKNLEFSDDGKPLIINGVFRNIMKDQQFLIYQQMLSSVFSYAKDGIAIIDLNFNIIDANEAFLNMSGHEQEEVLSKNISEIKGVEFKDRILPAVKAQGTIQSKIWSRHKNGENRLETVNVSELRDNDANVFCYVVIVSSINDFAANKDYLEYIAYHDPLTKLPNRFLLTRKLDEMMNVKHKNIAVAYIDMDGFREINETYGHHTGDKLLLEISNEINKLFDDQDMLSRIGGDEFVALIPYEKKGEVYEMVQNMLRIASENIEHNGGHIKVSASIGVSMRSEENNVSGDDLLEQADWAMYQAKLAGKGGYYIFDVKKDRNFKNQYEDGLKISKALANNEFFIEYQPEVNIKTKQVVRYEALIRWNNGGEICYPDSFLPLIKKQYILDDIALFAIRKALDACALWNKNGKNIKVCVNLGIEQLCSDEFFNKFEALVESDNKLDTSMLIFEIVDSNTVENLPIASKILKRYKRYGINFSLDDFASRASSLEAFSVLPIERFKTDKRLTVRMFASKGAIVILRMVRQISNMLHREVTIKNIENKRMLETLIGFGYECFQGNYFTKPLRLDEALRFEFKGLDDDVKQEYISDSEFERLRDYIELKSYANDIILYLTGDETIRGDFEFDILKDDISKKLKATNEIYMDIREKLISALEANDEASAIQLAQEVSLICDENLNL</sequence>
<organism evidence="7 8">
    <name type="scientific">Campylobacter californiensis</name>
    <dbReference type="NCBI Taxonomy" id="1032243"/>
    <lineage>
        <taxon>Bacteria</taxon>
        <taxon>Pseudomonadati</taxon>
        <taxon>Campylobacterota</taxon>
        <taxon>Epsilonproteobacteria</taxon>
        <taxon>Campylobacterales</taxon>
        <taxon>Campylobacteraceae</taxon>
        <taxon>Campylobacter</taxon>
    </lineage>
</organism>
<keyword evidence="1" id="KW-1133">Transmembrane helix</keyword>
<evidence type="ECO:0000259" key="4">
    <source>
        <dbReference type="PROSITE" id="PS50883"/>
    </source>
</evidence>
<evidence type="ECO:0000313" key="8">
    <source>
        <dbReference type="Proteomes" id="UP000650616"/>
    </source>
</evidence>
<dbReference type="Gene3D" id="3.30.450.20">
    <property type="entry name" value="PAS domain"/>
    <property type="match status" value="3"/>
</dbReference>
<feature type="domain" description="EAL" evidence="4">
    <location>
        <begin position="1013"/>
        <end position="1266"/>
    </location>
</feature>
<dbReference type="PANTHER" id="PTHR44757:SF2">
    <property type="entry name" value="BIOFILM ARCHITECTURE MAINTENANCE PROTEIN MBAA"/>
    <property type="match status" value="1"/>
</dbReference>
<dbReference type="CDD" id="cd01948">
    <property type="entry name" value="EAL"/>
    <property type="match status" value="1"/>
</dbReference>
<evidence type="ECO:0000259" key="5">
    <source>
        <dbReference type="PROSITE" id="PS50887"/>
    </source>
</evidence>
<dbReference type="PROSITE" id="PS50887">
    <property type="entry name" value="GGDEF"/>
    <property type="match status" value="1"/>
</dbReference>
<feature type="domain" description="PAS" evidence="2">
    <location>
        <begin position="721"/>
        <end position="767"/>
    </location>
</feature>
<dbReference type="InterPro" id="IPR043128">
    <property type="entry name" value="Rev_trsase/Diguanyl_cyclase"/>
</dbReference>
<dbReference type="SMART" id="SM00091">
    <property type="entry name" value="PAS"/>
    <property type="match status" value="2"/>
</dbReference>
<keyword evidence="8" id="KW-1185">Reference proteome</keyword>
<dbReference type="SUPFAM" id="SSF55073">
    <property type="entry name" value="Nucleotide cyclase"/>
    <property type="match status" value="1"/>
</dbReference>
<evidence type="ECO:0000313" key="7">
    <source>
        <dbReference type="EMBL" id="MBE3607818.1"/>
    </source>
</evidence>
<dbReference type="PROSITE" id="PS50883">
    <property type="entry name" value="EAL"/>
    <property type="match status" value="1"/>
</dbReference>
<dbReference type="CDD" id="cd00130">
    <property type="entry name" value="PAS"/>
    <property type="match status" value="1"/>
</dbReference>
<dbReference type="InterPro" id="IPR000160">
    <property type="entry name" value="GGDEF_dom"/>
</dbReference>
<comment type="caution">
    <text evidence="7">The sequence shown here is derived from an EMBL/GenBank/DDBJ whole genome shotgun (WGS) entry which is preliminary data.</text>
</comment>
<dbReference type="RefSeq" id="WP_170015824.1">
    <property type="nucleotide sequence ID" value="NZ_CP012545.1"/>
</dbReference>
<dbReference type="InterPro" id="IPR052155">
    <property type="entry name" value="Biofilm_reg_signaling"/>
</dbReference>
<dbReference type="SMART" id="SM00267">
    <property type="entry name" value="GGDEF"/>
    <property type="match status" value="1"/>
</dbReference>
<dbReference type="EMBL" id="LIWG01000003">
    <property type="protein sequence ID" value="MBE3607818.1"/>
    <property type="molecule type" value="Genomic_DNA"/>
</dbReference>
<protein>
    <submittedName>
        <fullName evidence="7">EAL domain-containing protein</fullName>
    </submittedName>
</protein>
<evidence type="ECO:0000259" key="3">
    <source>
        <dbReference type="PROSITE" id="PS50113"/>
    </source>
</evidence>
<dbReference type="NCBIfam" id="TIGR00229">
    <property type="entry name" value="sensory_box"/>
    <property type="match status" value="2"/>
</dbReference>
<feature type="domain" description="PAC" evidence="3">
    <location>
        <begin position="542"/>
        <end position="594"/>
    </location>
</feature>
<dbReference type="PROSITE" id="PS50112">
    <property type="entry name" value="PAS"/>
    <property type="match status" value="1"/>
</dbReference>
<dbReference type="NCBIfam" id="TIGR00254">
    <property type="entry name" value="GGDEF"/>
    <property type="match status" value="1"/>
</dbReference>
<dbReference type="Gene3D" id="3.20.20.450">
    <property type="entry name" value="EAL domain"/>
    <property type="match status" value="1"/>
</dbReference>